<name>A0A0F9NKS6_9ZZZZ</name>
<dbReference type="AlphaFoldDB" id="A0A0F9NKS6"/>
<gene>
    <name evidence="1" type="ORF">LCGC14_1249500</name>
</gene>
<comment type="caution">
    <text evidence="1">The sequence shown here is derived from an EMBL/GenBank/DDBJ whole genome shotgun (WGS) entry which is preliminary data.</text>
</comment>
<dbReference type="EMBL" id="LAZR01006829">
    <property type="protein sequence ID" value="KKM89360.1"/>
    <property type="molecule type" value="Genomic_DNA"/>
</dbReference>
<sequence length="89" mass="10458">MVNYRIKPLEWEKEDEVGSDLCEKHEALTPIAGFRVEQWQSGDWAYHFCFDEYYDDGGGMCESLEDGKSICEKIWEDKLKKCLIKEKEG</sequence>
<proteinExistence type="predicted"/>
<accession>A0A0F9NKS6</accession>
<organism evidence="1">
    <name type="scientific">marine sediment metagenome</name>
    <dbReference type="NCBI Taxonomy" id="412755"/>
    <lineage>
        <taxon>unclassified sequences</taxon>
        <taxon>metagenomes</taxon>
        <taxon>ecological metagenomes</taxon>
    </lineage>
</organism>
<evidence type="ECO:0000313" key="1">
    <source>
        <dbReference type="EMBL" id="KKM89360.1"/>
    </source>
</evidence>
<protein>
    <submittedName>
        <fullName evidence="1">Uncharacterized protein</fullName>
    </submittedName>
</protein>
<reference evidence="1" key="1">
    <citation type="journal article" date="2015" name="Nature">
        <title>Complex archaea that bridge the gap between prokaryotes and eukaryotes.</title>
        <authorList>
            <person name="Spang A."/>
            <person name="Saw J.H."/>
            <person name="Jorgensen S.L."/>
            <person name="Zaremba-Niedzwiedzka K."/>
            <person name="Martijn J."/>
            <person name="Lind A.E."/>
            <person name="van Eijk R."/>
            <person name="Schleper C."/>
            <person name="Guy L."/>
            <person name="Ettema T.J."/>
        </authorList>
    </citation>
    <scope>NUCLEOTIDE SEQUENCE</scope>
</reference>